<dbReference type="EC" id="2.7.11.1" evidence="2"/>
<keyword evidence="3" id="KW-0723">Serine/threonine-protein kinase</keyword>
<gene>
    <name evidence="20" type="ORF">F2P56_003672</name>
</gene>
<dbReference type="Gene3D" id="3.80.10.10">
    <property type="entry name" value="Ribonuclease Inhibitor"/>
    <property type="match status" value="1"/>
</dbReference>
<protein>
    <recommendedName>
        <fullName evidence="2">non-specific serine/threonine protein kinase</fullName>
        <ecNumber evidence="2">2.7.11.1</ecNumber>
    </recommendedName>
</protein>
<dbReference type="Gene3D" id="3.30.200.20">
    <property type="entry name" value="Phosphorylase Kinase, domain 1"/>
    <property type="match status" value="1"/>
</dbReference>
<evidence type="ECO:0000256" key="9">
    <source>
        <dbReference type="ARBA" id="ARBA00022737"/>
    </source>
</evidence>
<dbReference type="InterPro" id="IPR011009">
    <property type="entry name" value="Kinase-like_dom_sf"/>
</dbReference>
<evidence type="ECO:0000259" key="19">
    <source>
        <dbReference type="PROSITE" id="PS50011"/>
    </source>
</evidence>
<dbReference type="EMBL" id="LIHL02000002">
    <property type="protein sequence ID" value="KAF5476991.1"/>
    <property type="molecule type" value="Genomic_DNA"/>
</dbReference>
<dbReference type="FunFam" id="3.30.200.20:FF:000309">
    <property type="entry name" value="Leucine-rich repeat receptor protein kinase MSP1"/>
    <property type="match status" value="1"/>
</dbReference>
<evidence type="ECO:0000256" key="13">
    <source>
        <dbReference type="ARBA" id="ARBA00022989"/>
    </source>
</evidence>
<name>A0A834D742_JUGRE</name>
<evidence type="ECO:0000256" key="4">
    <source>
        <dbReference type="ARBA" id="ARBA00022553"/>
    </source>
</evidence>
<keyword evidence="16" id="KW-0325">Glycoprotein</keyword>
<evidence type="ECO:0000256" key="6">
    <source>
        <dbReference type="ARBA" id="ARBA00022679"/>
    </source>
</evidence>
<evidence type="ECO:0000256" key="15">
    <source>
        <dbReference type="ARBA" id="ARBA00023170"/>
    </source>
</evidence>
<evidence type="ECO:0000256" key="16">
    <source>
        <dbReference type="ARBA" id="ARBA00023180"/>
    </source>
</evidence>
<comment type="subcellular location">
    <subcellularLocation>
        <location evidence="1">Membrane</location>
        <topology evidence="1">Single-pass type I membrane protein</topology>
    </subcellularLocation>
</comment>
<comment type="catalytic activity">
    <reaction evidence="17">
        <text>L-threonyl-[protein] + ATP = O-phospho-L-threonyl-[protein] + ADP + H(+)</text>
        <dbReference type="Rhea" id="RHEA:46608"/>
        <dbReference type="Rhea" id="RHEA-COMP:11060"/>
        <dbReference type="Rhea" id="RHEA-COMP:11605"/>
        <dbReference type="ChEBI" id="CHEBI:15378"/>
        <dbReference type="ChEBI" id="CHEBI:30013"/>
        <dbReference type="ChEBI" id="CHEBI:30616"/>
        <dbReference type="ChEBI" id="CHEBI:61977"/>
        <dbReference type="ChEBI" id="CHEBI:456216"/>
        <dbReference type="EC" id="2.7.11.1"/>
    </reaction>
</comment>
<evidence type="ECO:0000313" key="21">
    <source>
        <dbReference type="Proteomes" id="UP000619265"/>
    </source>
</evidence>
<evidence type="ECO:0000256" key="17">
    <source>
        <dbReference type="ARBA" id="ARBA00047899"/>
    </source>
</evidence>
<evidence type="ECO:0000256" key="18">
    <source>
        <dbReference type="ARBA" id="ARBA00048679"/>
    </source>
</evidence>
<dbReference type="InterPro" id="IPR001245">
    <property type="entry name" value="Ser-Thr/Tyr_kinase_cat_dom"/>
</dbReference>
<sequence>MHGLLYINISYNELQGPIPNSNAFLNAPVEALQGSKGLCGAVSVLLSFLGFFLFKQRRTDLEPKQNKIEGQVFLSILLFNGRTLYVEIIKVTNGFDALYCAGKGGYETVYKAELTSGPAVAMNKLNQPLHEVHGNRFQKEFLNEIRALTNIRHRNIVKLFGFCSNVQHSFLVC</sequence>
<dbReference type="AlphaFoldDB" id="A0A834D742"/>
<keyword evidence="12" id="KW-0067">ATP-binding</keyword>
<reference evidence="20" key="1">
    <citation type="submission" date="2015-10" db="EMBL/GenBank/DDBJ databases">
        <authorList>
            <person name="Martinez-Garcia P.J."/>
            <person name="Crepeau M.W."/>
            <person name="Puiu D."/>
            <person name="Gonzalez-Ibeas D."/>
            <person name="Whalen J."/>
            <person name="Stevens K."/>
            <person name="Paul R."/>
            <person name="Butterfield T."/>
            <person name="Britton M."/>
            <person name="Reagan R."/>
            <person name="Chakraborty S."/>
            <person name="Walawage S.L."/>
            <person name="Vasquez-Gross H.A."/>
            <person name="Cardeno C."/>
            <person name="Famula R."/>
            <person name="Pratt K."/>
            <person name="Kuruganti S."/>
            <person name="Aradhya M.K."/>
            <person name="Leslie C.A."/>
            <person name="Dandekar A.M."/>
            <person name="Salzberg S.L."/>
            <person name="Wegrzyn J.L."/>
            <person name="Langley C.H."/>
            <person name="Neale D.B."/>
        </authorList>
    </citation>
    <scope>NUCLEOTIDE SEQUENCE</scope>
    <source>
        <tissue evidence="20">Leaves</tissue>
    </source>
</reference>
<dbReference type="PANTHER" id="PTHR48005">
    <property type="entry name" value="LEUCINE RICH REPEAT KINASE 2"/>
    <property type="match status" value="1"/>
</dbReference>
<dbReference type="GO" id="GO:0016020">
    <property type="term" value="C:membrane"/>
    <property type="evidence" value="ECO:0007669"/>
    <property type="project" value="UniProtKB-SubCell"/>
</dbReference>
<evidence type="ECO:0000256" key="12">
    <source>
        <dbReference type="ARBA" id="ARBA00022840"/>
    </source>
</evidence>
<dbReference type="Proteomes" id="UP000619265">
    <property type="component" value="Unassembled WGS sequence"/>
</dbReference>
<evidence type="ECO:0000256" key="11">
    <source>
        <dbReference type="ARBA" id="ARBA00022777"/>
    </source>
</evidence>
<comment type="catalytic activity">
    <reaction evidence="18">
        <text>L-seryl-[protein] + ATP = O-phospho-L-seryl-[protein] + ADP + H(+)</text>
        <dbReference type="Rhea" id="RHEA:17989"/>
        <dbReference type="Rhea" id="RHEA-COMP:9863"/>
        <dbReference type="Rhea" id="RHEA-COMP:11604"/>
        <dbReference type="ChEBI" id="CHEBI:15378"/>
        <dbReference type="ChEBI" id="CHEBI:29999"/>
        <dbReference type="ChEBI" id="CHEBI:30616"/>
        <dbReference type="ChEBI" id="CHEBI:83421"/>
        <dbReference type="ChEBI" id="CHEBI:456216"/>
        <dbReference type="EC" id="2.7.11.1"/>
    </reaction>
</comment>
<evidence type="ECO:0000256" key="5">
    <source>
        <dbReference type="ARBA" id="ARBA00022614"/>
    </source>
</evidence>
<accession>A0A834D742</accession>
<feature type="domain" description="Protein kinase" evidence="19">
    <location>
        <begin position="95"/>
        <end position="173"/>
    </location>
</feature>
<dbReference type="GO" id="GO:0004674">
    <property type="term" value="F:protein serine/threonine kinase activity"/>
    <property type="evidence" value="ECO:0007669"/>
    <property type="project" value="UniProtKB-KW"/>
</dbReference>
<evidence type="ECO:0000313" key="20">
    <source>
        <dbReference type="EMBL" id="KAF5476991.1"/>
    </source>
</evidence>
<dbReference type="SUPFAM" id="SSF56112">
    <property type="entry name" value="Protein kinase-like (PK-like)"/>
    <property type="match status" value="1"/>
</dbReference>
<dbReference type="InterPro" id="IPR051420">
    <property type="entry name" value="Ser_Thr_Kinases_DiverseReg"/>
</dbReference>
<keyword evidence="14" id="KW-0472">Membrane</keyword>
<keyword evidence="11" id="KW-0418">Kinase</keyword>
<keyword evidence="6" id="KW-0808">Transferase</keyword>
<keyword evidence="15" id="KW-0675">Receptor</keyword>
<keyword evidence="13" id="KW-1133">Transmembrane helix</keyword>
<evidence type="ECO:0000256" key="7">
    <source>
        <dbReference type="ARBA" id="ARBA00022692"/>
    </source>
</evidence>
<comment type="caution">
    <text evidence="20">The sequence shown here is derived from an EMBL/GenBank/DDBJ whole genome shotgun (WGS) entry which is preliminary data.</text>
</comment>
<proteinExistence type="predicted"/>
<evidence type="ECO:0000256" key="8">
    <source>
        <dbReference type="ARBA" id="ARBA00022729"/>
    </source>
</evidence>
<dbReference type="Pfam" id="PF07714">
    <property type="entry name" value="PK_Tyr_Ser-Thr"/>
    <property type="match status" value="1"/>
</dbReference>
<dbReference type="PROSITE" id="PS50011">
    <property type="entry name" value="PROTEIN_KINASE_DOM"/>
    <property type="match status" value="1"/>
</dbReference>
<dbReference type="GO" id="GO:0005524">
    <property type="term" value="F:ATP binding"/>
    <property type="evidence" value="ECO:0007669"/>
    <property type="project" value="UniProtKB-KW"/>
</dbReference>
<dbReference type="Gramene" id="Jr02_05270_p1">
    <property type="protein sequence ID" value="cds.Jr02_05270_p1"/>
    <property type="gene ID" value="Jr02_05270"/>
</dbReference>
<evidence type="ECO:0000256" key="1">
    <source>
        <dbReference type="ARBA" id="ARBA00004479"/>
    </source>
</evidence>
<dbReference type="InterPro" id="IPR000719">
    <property type="entry name" value="Prot_kinase_dom"/>
</dbReference>
<dbReference type="PANTHER" id="PTHR48005:SF70">
    <property type="entry name" value="MDIS1-INTERACTING RECEPTOR LIKE KINASE 2-LIKE"/>
    <property type="match status" value="1"/>
</dbReference>
<keyword evidence="9" id="KW-0677">Repeat</keyword>
<keyword evidence="7" id="KW-0812">Transmembrane</keyword>
<keyword evidence="10" id="KW-0547">Nucleotide-binding</keyword>
<organism evidence="20 21">
    <name type="scientific">Juglans regia</name>
    <name type="common">English walnut</name>
    <dbReference type="NCBI Taxonomy" id="51240"/>
    <lineage>
        <taxon>Eukaryota</taxon>
        <taxon>Viridiplantae</taxon>
        <taxon>Streptophyta</taxon>
        <taxon>Embryophyta</taxon>
        <taxon>Tracheophyta</taxon>
        <taxon>Spermatophyta</taxon>
        <taxon>Magnoliopsida</taxon>
        <taxon>eudicotyledons</taxon>
        <taxon>Gunneridae</taxon>
        <taxon>Pentapetalae</taxon>
        <taxon>rosids</taxon>
        <taxon>fabids</taxon>
        <taxon>Fagales</taxon>
        <taxon>Juglandaceae</taxon>
        <taxon>Juglans</taxon>
    </lineage>
</organism>
<evidence type="ECO:0000256" key="2">
    <source>
        <dbReference type="ARBA" id="ARBA00012513"/>
    </source>
</evidence>
<dbReference type="InterPro" id="IPR032675">
    <property type="entry name" value="LRR_dom_sf"/>
</dbReference>
<evidence type="ECO:0000256" key="3">
    <source>
        <dbReference type="ARBA" id="ARBA00022527"/>
    </source>
</evidence>
<keyword evidence="8" id="KW-0732">Signal</keyword>
<evidence type="ECO:0000256" key="10">
    <source>
        <dbReference type="ARBA" id="ARBA00022741"/>
    </source>
</evidence>
<evidence type="ECO:0000256" key="14">
    <source>
        <dbReference type="ARBA" id="ARBA00023136"/>
    </source>
</evidence>
<keyword evidence="4" id="KW-0597">Phosphoprotein</keyword>
<keyword evidence="5" id="KW-0433">Leucine-rich repeat</keyword>
<reference evidence="20" key="2">
    <citation type="submission" date="2020-03" db="EMBL/GenBank/DDBJ databases">
        <title>Walnut 2.0.</title>
        <authorList>
            <person name="Marrano A."/>
            <person name="Britton M."/>
            <person name="Zimin A.V."/>
            <person name="Zaini P.A."/>
            <person name="Workman R."/>
            <person name="Puiu D."/>
            <person name="Bianco L."/>
            <person name="Allen B.J."/>
            <person name="Troggio M."/>
            <person name="Leslie C.A."/>
            <person name="Timp W."/>
            <person name="Dendekar A."/>
            <person name="Salzberg S.L."/>
            <person name="Neale D.B."/>
        </authorList>
    </citation>
    <scope>NUCLEOTIDE SEQUENCE</scope>
    <source>
        <tissue evidence="20">Leaves</tissue>
    </source>
</reference>